<accession>A0AC35UGE1</accession>
<organism evidence="1 2">
    <name type="scientific">Rhabditophanes sp. KR3021</name>
    <dbReference type="NCBI Taxonomy" id="114890"/>
    <lineage>
        <taxon>Eukaryota</taxon>
        <taxon>Metazoa</taxon>
        <taxon>Ecdysozoa</taxon>
        <taxon>Nematoda</taxon>
        <taxon>Chromadorea</taxon>
        <taxon>Rhabditida</taxon>
        <taxon>Tylenchina</taxon>
        <taxon>Panagrolaimomorpha</taxon>
        <taxon>Strongyloidoidea</taxon>
        <taxon>Alloionematidae</taxon>
        <taxon>Rhabditophanes</taxon>
    </lineage>
</organism>
<proteinExistence type="predicted"/>
<evidence type="ECO:0000313" key="1">
    <source>
        <dbReference type="Proteomes" id="UP000095286"/>
    </source>
</evidence>
<protein>
    <submittedName>
        <fullName evidence="2">Pre-mRNA-splicing factor SYF2</fullName>
    </submittedName>
</protein>
<evidence type="ECO:0000313" key="2">
    <source>
        <dbReference type="WBParaSite" id="RSKR_0001141100.1"/>
    </source>
</evidence>
<dbReference type="Proteomes" id="UP000095286">
    <property type="component" value="Unplaced"/>
</dbReference>
<sequence>MADEDKVESVDSTNKGFDLNALKEKMRLLHSKRIETEKKNYDIAVQEDQLKRNNSQLVTMKRKREGQVVKKFEDEMKAEEMGIDYDRLKSLETSAEYANKVGDHFKRKKQDRDTGFASFDEAGLKQYKRVSSAIKPNFESYNKMKEVIGDSNFYPTADTITNGTYYPSALGMQKLVETVDQQEKKRREYHRRRIFDPDATVDYINEKNRKFNEKLEKYYGEYTRETKESIERGTAL</sequence>
<reference evidence="2" key="1">
    <citation type="submission" date="2016-11" db="UniProtKB">
        <authorList>
            <consortium name="WormBaseParasite"/>
        </authorList>
    </citation>
    <scope>IDENTIFICATION</scope>
    <source>
        <strain evidence="2">KR3021</strain>
    </source>
</reference>
<dbReference type="WBParaSite" id="RSKR_0001141100.1">
    <property type="protein sequence ID" value="RSKR_0001141100.1"/>
    <property type="gene ID" value="RSKR_0001141100"/>
</dbReference>
<name>A0AC35UGE1_9BILA</name>